<feature type="chain" id="PRO_5046646043" evidence="6">
    <location>
        <begin position="25"/>
        <end position="312"/>
    </location>
</feature>
<keyword evidence="5 6" id="KW-0732">Signal</keyword>
<dbReference type="SUPFAM" id="SSF53807">
    <property type="entry name" value="Helical backbone' metal receptor"/>
    <property type="match status" value="1"/>
</dbReference>
<name>A0ABZ2VXR8_9GAMM</name>
<accession>A0ABZ2VXR8</accession>
<evidence type="ECO:0000256" key="4">
    <source>
        <dbReference type="ARBA" id="ARBA00022496"/>
    </source>
</evidence>
<dbReference type="PROSITE" id="PS50983">
    <property type="entry name" value="FE_B12_PBP"/>
    <property type="match status" value="1"/>
</dbReference>
<dbReference type="InterPro" id="IPR051313">
    <property type="entry name" value="Bact_iron-sidero_bind"/>
</dbReference>
<dbReference type="Pfam" id="PF01497">
    <property type="entry name" value="Peripla_BP_2"/>
    <property type="match status" value="1"/>
</dbReference>
<dbReference type="EMBL" id="CP101118">
    <property type="protein sequence ID" value="WZF87144.1"/>
    <property type="molecule type" value="Genomic_DNA"/>
</dbReference>
<dbReference type="RefSeq" id="WP_341580870.1">
    <property type="nucleotide sequence ID" value="NZ_CP101118.1"/>
</dbReference>
<dbReference type="InterPro" id="IPR002491">
    <property type="entry name" value="ABC_transptr_periplasmic_BD"/>
</dbReference>
<evidence type="ECO:0000313" key="9">
    <source>
        <dbReference type="Proteomes" id="UP001475781"/>
    </source>
</evidence>
<comment type="subcellular location">
    <subcellularLocation>
        <location evidence="1">Cell envelope</location>
    </subcellularLocation>
</comment>
<keyword evidence="4" id="KW-0410">Iron transport</keyword>
<gene>
    <name evidence="8" type="ORF">NLK58_12320</name>
</gene>
<evidence type="ECO:0000256" key="5">
    <source>
        <dbReference type="ARBA" id="ARBA00022729"/>
    </source>
</evidence>
<comment type="similarity">
    <text evidence="2">Belongs to the bacterial solute-binding protein 8 family.</text>
</comment>
<sequence length="312" mass="33670">MACLRNRIAKILIIVLLSPASGLADDSGIRLTDDRGKTLRLSEPATRPAAISTFGADVALALSTPPVAVTDYGIQGIPDYLASELTGVHGLGPRHQPNLEVLSSVRPDLVIAIGRYTEKDGDQIEAIAPLLALDLITVQDSLRAVELAGQALGAPAKATELNARFLDRLQALAKGNKGKGTETVALLTSGSETPFVYYDHFLPTALLERLGFDNVGGKPPNPDSGIPLGYRISLEALLELNPDTILLLPTRRQRAFTMNPIWPYLKAVRNNGVYEVPQYWKEGAGPIARERILDDIQRLLLTSAPTEPTNDE</sequence>
<feature type="signal peptide" evidence="6">
    <location>
        <begin position="1"/>
        <end position="24"/>
    </location>
</feature>
<evidence type="ECO:0000256" key="3">
    <source>
        <dbReference type="ARBA" id="ARBA00022448"/>
    </source>
</evidence>
<dbReference type="Proteomes" id="UP001475781">
    <property type="component" value="Chromosome"/>
</dbReference>
<dbReference type="PANTHER" id="PTHR30532:SF1">
    <property type="entry name" value="IRON(3+)-HYDROXAMATE-BINDING PROTEIN FHUD"/>
    <property type="match status" value="1"/>
</dbReference>
<protein>
    <submittedName>
        <fullName evidence="8">ABC transporter substrate-binding protein</fullName>
    </submittedName>
</protein>
<keyword evidence="4" id="KW-0406">Ion transport</keyword>
<organism evidence="8 9">
    <name type="scientific">Marinobacter metalliresistant</name>
    <dbReference type="NCBI Taxonomy" id="2961995"/>
    <lineage>
        <taxon>Bacteria</taxon>
        <taxon>Pseudomonadati</taxon>
        <taxon>Pseudomonadota</taxon>
        <taxon>Gammaproteobacteria</taxon>
        <taxon>Pseudomonadales</taxon>
        <taxon>Marinobacteraceae</taxon>
        <taxon>Marinobacter</taxon>
    </lineage>
</organism>
<dbReference type="PANTHER" id="PTHR30532">
    <property type="entry name" value="IRON III DICITRATE-BINDING PERIPLASMIC PROTEIN"/>
    <property type="match status" value="1"/>
</dbReference>
<evidence type="ECO:0000256" key="1">
    <source>
        <dbReference type="ARBA" id="ARBA00004196"/>
    </source>
</evidence>
<dbReference type="Gene3D" id="3.40.50.1980">
    <property type="entry name" value="Nitrogenase molybdenum iron protein domain"/>
    <property type="match status" value="2"/>
</dbReference>
<evidence type="ECO:0000256" key="6">
    <source>
        <dbReference type="SAM" id="SignalP"/>
    </source>
</evidence>
<evidence type="ECO:0000313" key="8">
    <source>
        <dbReference type="EMBL" id="WZF87144.1"/>
    </source>
</evidence>
<proteinExistence type="inferred from homology"/>
<reference evidence="8 9" key="1">
    <citation type="submission" date="2022-07" db="EMBL/GenBank/DDBJ databases">
        <title>A copper resistant bacterium isolated from sediment samples of deep sea hydrothermal areas.</title>
        <authorList>
            <person name="Zeng X."/>
        </authorList>
    </citation>
    <scope>NUCLEOTIDE SEQUENCE [LARGE SCALE GENOMIC DNA]</scope>
    <source>
        <strain evidence="9">CuT 6</strain>
    </source>
</reference>
<keyword evidence="4" id="KW-0408">Iron</keyword>
<evidence type="ECO:0000259" key="7">
    <source>
        <dbReference type="PROSITE" id="PS50983"/>
    </source>
</evidence>
<feature type="domain" description="Fe/B12 periplasmic-binding" evidence="7">
    <location>
        <begin position="47"/>
        <end position="304"/>
    </location>
</feature>
<evidence type="ECO:0000256" key="2">
    <source>
        <dbReference type="ARBA" id="ARBA00008814"/>
    </source>
</evidence>
<keyword evidence="3" id="KW-0813">Transport</keyword>
<keyword evidence="9" id="KW-1185">Reference proteome</keyword>